<dbReference type="SMART" id="SM00338">
    <property type="entry name" value="BRLZ"/>
    <property type="match status" value="1"/>
</dbReference>
<dbReference type="GO" id="GO:0003677">
    <property type="term" value="F:DNA binding"/>
    <property type="evidence" value="ECO:0007669"/>
    <property type="project" value="UniProtKB-KW"/>
</dbReference>
<dbReference type="Gene3D" id="1.20.5.170">
    <property type="match status" value="1"/>
</dbReference>
<dbReference type="PANTHER" id="PTHR19304">
    <property type="entry name" value="CYCLIC-AMP RESPONSE ELEMENT BINDING PROTEIN"/>
    <property type="match status" value="1"/>
</dbReference>
<dbReference type="InterPro" id="IPR051027">
    <property type="entry name" value="bZIP_transcription_factors"/>
</dbReference>
<keyword evidence="5" id="KW-0539">Nucleus</keyword>
<feature type="compositionally biased region" description="Polar residues" evidence="7">
    <location>
        <begin position="381"/>
        <end position="391"/>
    </location>
</feature>
<dbReference type="VEuPathDB" id="FungiDB:SPBR_05727"/>
<dbReference type="EMBL" id="AWTV01000004">
    <property type="protein sequence ID" value="KIH94151.1"/>
    <property type="molecule type" value="Genomic_DNA"/>
</dbReference>
<feature type="compositionally biased region" description="Low complexity" evidence="7">
    <location>
        <begin position="220"/>
        <end position="232"/>
    </location>
</feature>
<sequence length="565" mass="58907">MAKHSPTPASRGTSKSPKQKTKSSPLREVQTSAEKPDPSSNAEPAKPLAPPPRPNQQSGNTPDYFASQVGGAGGSLSLEPNPFEQSFGGSSSAGGDTPNGTKLPSVASLTSPSSLLPGGTTPSFNWGGGSLRTGPLSPAMLSGPTNDYFGDTHLRGGFPTPNESSMRTGLTPGGSGSMFPAPSPSSQAVFAQLQSGGATPGTLDFHRTAMTAAASKREQQTQLTNQVNQQQTSAPTSAPQDPPAASVPASKPEAKAFDQDSNAANSLYLLAQGRGSAQPQAQFIAPPPPQPVSNTAVPLPPSVAGMPNAPPVVNQTPVPIPVIPGQPPVRGANGTSMTNGHGATNGTGASKNGRSTSEAVSAVSDESEPVRTNAKGRGKRNSSGDNGTAGNNRRKASDAPVKGPAAKKAKTAAAISPPQDDMSGDGDSQSDDDDNRLGKDGQPRPKMTEEEKRKNFLERNRVAALKCRQRKKQWLQNLQTKVELYSTENENLSSQINQLREEIVNLKTLLLAHKDCPITQQQGLHGTYLQQSIEPFNQQMNPYGMAAPMASQPVIAGQVNTRRFS</sequence>
<protein>
    <submittedName>
        <fullName evidence="9">Activating transcription factor, other eukaryote</fullName>
    </submittedName>
</protein>
<dbReference type="InterPro" id="IPR002112">
    <property type="entry name" value="Leuzip_Jun"/>
</dbReference>
<keyword evidence="2" id="KW-0805">Transcription regulation</keyword>
<dbReference type="OrthoDB" id="295274at2759"/>
<organism evidence="9 10">
    <name type="scientific">Sporothrix brasiliensis 5110</name>
    <dbReference type="NCBI Taxonomy" id="1398154"/>
    <lineage>
        <taxon>Eukaryota</taxon>
        <taxon>Fungi</taxon>
        <taxon>Dikarya</taxon>
        <taxon>Ascomycota</taxon>
        <taxon>Pezizomycotina</taxon>
        <taxon>Sordariomycetes</taxon>
        <taxon>Sordariomycetidae</taxon>
        <taxon>Ophiostomatales</taxon>
        <taxon>Ophiostomataceae</taxon>
        <taxon>Sporothrix</taxon>
    </lineage>
</organism>
<reference evidence="9 10" key="1">
    <citation type="journal article" date="2014" name="BMC Genomics">
        <title>Comparative genomics of the major fungal agents of human and animal Sporotrichosis: Sporothrix schenckii and Sporothrix brasiliensis.</title>
        <authorList>
            <person name="Teixeira M.M."/>
            <person name="de Almeida L.G."/>
            <person name="Kubitschek-Barreira P."/>
            <person name="Alves F.L."/>
            <person name="Kioshima E.S."/>
            <person name="Abadio A.K."/>
            <person name="Fernandes L."/>
            <person name="Derengowski L.S."/>
            <person name="Ferreira K.S."/>
            <person name="Souza R.C."/>
            <person name="Ruiz J.C."/>
            <person name="de Andrade N.C."/>
            <person name="Paes H.C."/>
            <person name="Nicola A.M."/>
            <person name="Albuquerque P."/>
            <person name="Gerber A.L."/>
            <person name="Martins V.P."/>
            <person name="Peconick L.D."/>
            <person name="Neto A.V."/>
            <person name="Chaucanez C.B."/>
            <person name="Silva P.A."/>
            <person name="Cunha O.L."/>
            <person name="de Oliveira F.F."/>
            <person name="dos Santos T.C."/>
            <person name="Barros A.L."/>
            <person name="Soares M.A."/>
            <person name="de Oliveira L.M."/>
            <person name="Marini M.M."/>
            <person name="Villalobos-Duno H."/>
            <person name="Cunha M.M."/>
            <person name="de Hoog S."/>
            <person name="da Silveira J.F."/>
            <person name="Henrissat B."/>
            <person name="Nino-Vega G.A."/>
            <person name="Cisalpino P.S."/>
            <person name="Mora-Montes H.M."/>
            <person name="Almeida S.R."/>
            <person name="Stajich J.E."/>
            <person name="Lopes-Bezerra L.M."/>
            <person name="Vasconcelos A.T."/>
            <person name="Felipe M.S."/>
        </authorList>
    </citation>
    <scope>NUCLEOTIDE SEQUENCE [LARGE SCALE GENOMIC DNA]</scope>
    <source>
        <strain evidence="9 10">5110</strain>
    </source>
</reference>
<comment type="subcellular location">
    <subcellularLocation>
        <location evidence="1">Nucleus</location>
    </subcellularLocation>
</comment>
<dbReference type="Pfam" id="PF11787">
    <property type="entry name" value="Aft1_HRR"/>
    <property type="match status" value="1"/>
</dbReference>
<dbReference type="InterPro" id="IPR020956">
    <property type="entry name" value="TF_Aft1_OSM"/>
</dbReference>
<dbReference type="GO" id="GO:0005634">
    <property type="term" value="C:nucleus"/>
    <property type="evidence" value="ECO:0007669"/>
    <property type="project" value="UniProtKB-SubCell"/>
</dbReference>
<dbReference type="AlphaFoldDB" id="A0A0C2IYL7"/>
<dbReference type="RefSeq" id="XP_040622161.1">
    <property type="nucleotide sequence ID" value="XM_040763990.1"/>
</dbReference>
<dbReference type="HOGENOM" id="CLU_034316_1_0_1"/>
<dbReference type="GO" id="GO:0003700">
    <property type="term" value="F:DNA-binding transcription factor activity"/>
    <property type="evidence" value="ECO:0007669"/>
    <property type="project" value="InterPro"/>
</dbReference>
<feature type="region of interest" description="Disordered" evidence="7">
    <location>
        <begin position="1"/>
        <end position="189"/>
    </location>
</feature>
<dbReference type="Pfam" id="PF11786">
    <property type="entry name" value="Aft1_HRA"/>
    <property type="match status" value="1"/>
</dbReference>
<feature type="domain" description="BZIP" evidence="8">
    <location>
        <begin position="450"/>
        <end position="513"/>
    </location>
</feature>
<keyword evidence="3" id="KW-0238">DNA-binding</keyword>
<keyword evidence="10" id="KW-1185">Reference proteome</keyword>
<dbReference type="InterPro" id="IPR004827">
    <property type="entry name" value="bZIP"/>
</dbReference>
<dbReference type="InterPro" id="IPR021756">
    <property type="entry name" value="TF_Aft1_HRR"/>
</dbReference>
<feature type="coiled-coil region" evidence="6">
    <location>
        <begin position="475"/>
        <end position="509"/>
    </location>
</feature>
<evidence type="ECO:0000256" key="7">
    <source>
        <dbReference type="SAM" id="MobiDB-lite"/>
    </source>
</evidence>
<feature type="compositionally biased region" description="Low complexity" evidence="7">
    <location>
        <begin position="108"/>
        <end position="123"/>
    </location>
</feature>
<evidence type="ECO:0000256" key="3">
    <source>
        <dbReference type="ARBA" id="ARBA00023125"/>
    </source>
</evidence>
<dbReference type="Proteomes" id="UP000031575">
    <property type="component" value="Unassembled WGS sequence"/>
</dbReference>
<dbReference type="Pfam" id="PF00170">
    <property type="entry name" value="bZIP_1"/>
    <property type="match status" value="1"/>
</dbReference>
<evidence type="ECO:0000256" key="5">
    <source>
        <dbReference type="ARBA" id="ARBA00023242"/>
    </source>
</evidence>
<dbReference type="PROSITE" id="PS50217">
    <property type="entry name" value="BZIP"/>
    <property type="match status" value="1"/>
</dbReference>
<feature type="compositionally biased region" description="Pro residues" evidence="7">
    <location>
        <begin position="318"/>
        <end position="327"/>
    </location>
</feature>
<feature type="compositionally biased region" description="Basic and acidic residues" evidence="7">
    <location>
        <begin position="435"/>
        <end position="455"/>
    </location>
</feature>
<proteinExistence type="predicted"/>
<feature type="compositionally biased region" description="Polar residues" evidence="7">
    <location>
        <begin position="83"/>
        <end position="102"/>
    </location>
</feature>
<accession>A0A0C2IYL7</accession>
<dbReference type="GeneID" id="63678911"/>
<evidence type="ECO:0000313" key="10">
    <source>
        <dbReference type="Proteomes" id="UP000031575"/>
    </source>
</evidence>
<evidence type="ECO:0000256" key="6">
    <source>
        <dbReference type="SAM" id="Coils"/>
    </source>
</evidence>
<keyword evidence="6" id="KW-0175">Coiled coil</keyword>
<feature type="compositionally biased region" description="Acidic residues" evidence="7">
    <location>
        <begin position="422"/>
        <end position="434"/>
    </location>
</feature>
<dbReference type="Pfam" id="PF11785">
    <property type="entry name" value="Aft1_OSA"/>
    <property type="match status" value="1"/>
</dbReference>
<keyword evidence="4" id="KW-0804">Transcription</keyword>
<feature type="region of interest" description="Disordered" evidence="7">
    <location>
        <begin position="212"/>
        <end position="300"/>
    </location>
</feature>
<evidence type="ECO:0000313" key="9">
    <source>
        <dbReference type="EMBL" id="KIH94151.1"/>
    </source>
</evidence>
<dbReference type="PRINTS" id="PR00043">
    <property type="entry name" value="LEUZIPPRJUN"/>
</dbReference>
<dbReference type="InterPro" id="IPR046347">
    <property type="entry name" value="bZIP_sf"/>
</dbReference>
<evidence type="ECO:0000256" key="2">
    <source>
        <dbReference type="ARBA" id="ARBA00023015"/>
    </source>
</evidence>
<comment type="caution">
    <text evidence="9">The sequence shown here is derived from an EMBL/GenBank/DDBJ whole genome shotgun (WGS) entry which is preliminary data.</text>
</comment>
<gene>
    <name evidence="9" type="ORF">SPBR_05727</name>
</gene>
<name>A0A0C2IYL7_9PEZI</name>
<evidence type="ECO:0000259" key="8">
    <source>
        <dbReference type="PROSITE" id="PS50217"/>
    </source>
</evidence>
<feature type="compositionally biased region" description="Low complexity" evidence="7">
    <location>
        <begin position="411"/>
        <end position="421"/>
    </location>
</feature>
<feature type="region of interest" description="Disordered" evidence="7">
    <location>
        <begin position="317"/>
        <end position="455"/>
    </location>
</feature>
<dbReference type="FunFam" id="1.20.5.170:FF:000053">
    <property type="entry name" value="BZIP transcription factor AtfA"/>
    <property type="match status" value="1"/>
</dbReference>
<dbReference type="CDD" id="cd14687">
    <property type="entry name" value="bZIP_ATF2"/>
    <property type="match status" value="1"/>
</dbReference>
<feature type="compositionally biased region" description="Low complexity" evidence="7">
    <location>
        <begin position="338"/>
        <end position="364"/>
    </location>
</feature>
<feature type="compositionally biased region" description="Polar residues" evidence="7">
    <location>
        <begin position="29"/>
        <end position="41"/>
    </location>
</feature>
<evidence type="ECO:0000256" key="1">
    <source>
        <dbReference type="ARBA" id="ARBA00004123"/>
    </source>
</evidence>
<dbReference type="InterPro" id="IPR021755">
    <property type="entry name" value="TF_Aft1_HRA"/>
</dbReference>
<evidence type="ECO:0000256" key="4">
    <source>
        <dbReference type="ARBA" id="ARBA00023163"/>
    </source>
</evidence>
<dbReference type="SUPFAM" id="SSF57959">
    <property type="entry name" value="Leucine zipper domain"/>
    <property type="match status" value="1"/>
</dbReference>